<keyword evidence="2" id="KW-0732">Signal</keyword>
<accession>A0A0C3HAK5</accession>
<evidence type="ECO:0000313" key="4">
    <source>
        <dbReference type="Proteomes" id="UP000054321"/>
    </source>
</evidence>
<gene>
    <name evidence="3" type="ORF">OIDMADRAFT_125399</name>
</gene>
<feature type="signal peptide" evidence="2">
    <location>
        <begin position="1"/>
        <end position="16"/>
    </location>
</feature>
<dbReference type="InterPro" id="IPR011045">
    <property type="entry name" value="N2O_reductase_N"/>
</dbReference>
<dbReference type="Gene3D" id="2.130.10.10">
    <property type="entry name" value="YVTN repeat-like/Quinoprotein amine dehydrogenase"/>
    <property type="match status" value="1"/>
</dbReference>
<protein>
    <recommendedName>
        <fullName evidence="5">3-carboxymuconate cyclase</fullName>
    </recommendedName>
</protein>
<keyword evidence="4" id="KW-1185">Reference proteome</keyword>
<dbReference type="HOGENOM" id="CLU_038716_0_0_1"/>
<reference evidence="4" key="2">
    <citation type="submission" date="2015-01" db="EMBL/GenBank/DDBJ databases">
        <title>Evolutionary Origins and Diversification of the Mycorrhizal Mutualists.</title>
        <authorList>
            <consortium name="DOE Joint Genome Institute"/>
            <consortium name="Mycorrhizal Genomics Consortium"/>
            <person name="Kohler A."/>
            <person name="Kuo A."/>
            <person name="Nagy L.G."/>
            <person name="Floudas D."/>
            <person name="Copeland A."/>
            <person name="Barry K.W."/>
            <person name="Cichocki N."/>
            <person name="Veneault-Fourrey C."/>
            <person name="LaButti K."/>
            <person name="Lindquist E.A."/>
            <person name="Lipzen A."/>
            <person name="Lundell T."/>
            <person name="Morin E."/>
            <person name="Murat C."/>
            <person name="Riley R."/>
            <person name="Ohm R."/>
            <person name="Sun H."/>
            <person name="Tunlid A."/>
            <person name="Henrissat B."/>
            <person name="Grigoriev I.V."/>
            <person name="Hibbett D.S."/>
            <person name="Martin F."/>
        </authorList>
    </citation>
    <scope>NUCLEOTIDE SEQUENCE [LARGE SCALE GENOMIC DNA]</scope>
    <source>
        <strain evidence="4">Zn</strain>
    </source>
</reference>
<dbReference type="Proteomes" id="UP000054321">
    <property type="component" value="Unassembled WGS sequence"/>
</dbReference>
<dbReference type="PANTHER" id="PTHR30344">
    <property type="entry name" value="6-PHOSPHOGLUCONOLACTONASE-RELATED"/>
    <property type="match status" value="1"/>
</dbReference>
<organism evidence="3 4">
    <name type="scientific">Oidiodendron maius (strain Zn)</name>
    <dbReference type="NCBI Taxonomy" id="913774"/>
    <lineage>
        <taxon>Eukaryota</taxon>
        <taxon>Fungi</taxon>
        <taxon>Dikarya</taxon>
        <taxon>Ascomycota</taxon>
        <taxon>Pezizomycotina</taxon>
        <taxon>Leotiomycetes</taxon>
        <taxon>Leotiomycetes incertae sedis</taxon>
        <taxon>Myxotrichaceae</taxon>
        <taxon>Oidiodendron</taxon>
    </lineage>
</organism>
<name>A0A0C3HAK5_OIDMZ</name>
<dbReference type="AlphaFoldDB" id="A0A0C3HAK5"/>
<dbReference type="STRING" id="913774.A0A0C3HAK5"/>
<proteinExistence type="inferred from homology"/>
<reference evidence="3 4" key="1">
    <citation type="submission" date="2014-04" db="EMBL/GenBank/DDBJ databases">
        <authorList>
            <consortium name="DOE Joint Genome Institute"/>
            <person name="Kuo A."/>
            <person name="Martino E."/>
            <person name="Perotto S."/>
            <person name="Kohler A."/>
            <person name="Nagy L.G."/>
            <person name="Floudas D."/>
            <person name="Copeland A."/>
            <person name="Barry K.W."/>
            <person name="Cichocki N."/>
            <person name="Veneault-Fourrey C."/>
            <person name="LaButti K."/>
            <person name="Lindquist E.A."/>
            <person name="Lipzen A."/>
            <person name="Lundell T."/>
            <person name="Morin E."/>
            <person name="Murat C."/>
            <person name="Sun H."/>
            <person name="Tunlid A."/>
            <person name="Henrissat B."/>
            <person name="Grigoriev I.V."/>
            <person name="Hibbett D.S."/>
            <person name="Martin F."/>
            <person name="Nordberg H.P."/>
            <person name="Cantor M.N."/>
            <person name="Hua S.X."/>
        </authorList>
    </citation>
    <scope>NUCLEOTIDE SEQUENCE [LARGE SCALE GENOMIC DNA]</scope>
    <source>
        <strain evidence="3 4">Zn</strain>
    </source>
</reference>
<dbReference type="GO" id="GO:0017057">
    <property type="term" value="F:6-phosphogluconolactonase activity"/>
    <property type="evidence" value="ECO:0007669"/>
    <property type="project" value="TreeGrafter"/>
</dbReference>
<comment type="similarity">
    <text evidence="1">Belongs to the cycloisomerase 2 family.</text>
</comment>
<dbReference type="Pfam" id="PF10282">
    <property type="entry name" value="Lactonase"/>
    <property type="match status" value="1"/>
</dbReference>
<dbReference type="InParanoid" id="A0A0C3HAK5"/>
<feature type="chain" id="PRO_5002174756" description="3-carboxymuconate cyclase" evidence="2">
    <location>
        <begin position="17"/>
        <end position="388"/>
    </location>
</feature>
<sequence length="388" mass="41348">MRPSLPLSGLVTSVAAVNLYVSSYAGTITSLQLTQDTNGSYSLSQVAVNEDSAPNPSWLTKDEYNDIIYCVDEGLTVPNGSLASYKTSPSGELTKIDRHTVISGPVSSVVYNGGKGLALAHYSGSSVSSWSILPSGGTKLLQEFTFTLSKPGTDPDRQDAPHPHEALVDPTDSFIVVPDLGADLVRVFSIDHATSKLTESTPFNAVPGSGPRHGTFLVSGDTTYFFLVTELGNTLTSYTVTYGKGTLTFNEVFTSGIFGTKPTPEGAAAAECLLSPDKKFILTSTRNVTVFQIPNFDPTNSTLIPSDTVQSWAIDSCTGHLNFKQNAPAGGFFPRQFSVNKDGTLAAVGLQYDSRVVLIERDVKDGTFGKFVAEIDIPGQITSVIFDD</sequence>
<dbReference type="EMBL" id="KN832877">
    <property type="protein sequence ID" value="KIN00255.1"/>
    <property type="molecule type" value="Genomic_DNA"/>
</dbReference>
<evidence type="ECO:0000313" key="3">
    <source>
        <dbReference type="EMBL" id="KIN00255.1"/>
    </source>
</evidence>
<dbReference type="InterPro" id="IPR015943">
    <property type="entry name" value="WD40/YVTN_repeat-like_dom_sf"/>
</dbReference>
<evidence type="ECO:0000256" key="2">
    <source>
        <dbReference type="SAM" id="SignalP"/>
    </source>
</evidence>
<dbReference type="OrthoDB" id="9972196at2759"/>
<dbReference type="SUPFAM" id="SSF50974">
    <property type="entry name" value="Nitrous oxide reductase, N-terminal domain"/>
    <property type="match status" value="1"/>
</dbReference>
<dbReference type="InterPro" id="IPR019405">
    <property type="entry name" value="Lactonase_7-beta_prop"/>
</dbReference>
<dbReference type="PANTHER" id="PTHR30344:SF1">
    <property type="entry name" value="6-PHOSPHOGLUCONOLACTONASE"/>
    <property type="match status" value="1"/>
</dbReference>
<dbReference type="InterPro" id="IPR050282">
    <property type="entry name" value="Cycloisomerase_2"/>
</dbReference>
<evidence type="ECO:0008006" key="5">
    <source>
        <dbReference type="Google" id="ProtNLM"/>
    </source>
</evidence>
<evidence type="ECO:0000256" key="1">
    <source>
        <dbReference type="ARBA" id="ARBA00005564"/>
    </source>
</evidence>